<keyword evidence="2" id="KW-1185">Reference proteome</keyword>
<comment type="caution">
    <text evidence="1">The sequence shown here is derived from an EMBL/GenBank/DDBJ whole genome shotgun (WGS) entry which is preliminary data.</text>
</comment>
<dbReference type="OrthoDB" id="6198827at2759"/>
<proteinExistence type="predicted"/>
<name>A0A433T4W3_ELYCH</name>
<reference evidence="1 2" key="1">
    <citation type="submission" date="2019-01" db="EMBL/GenBank/DDBJ databases">
        <title>A draft genome assembly of the solar-powered sea slug Elysia chlorotica.</title>
        <authorList>
            <person name="Cai H."/>
            <person name="Li Q."/>
            <person name="Fang X."/>
            <person name="Li J."/>
            <person name="Curtis N.E."/>
            <person name="Altenburger A."/>
            <person name="Shibata T."/>
            <person name="Feng M."/>
            <person name="Maeda T."/>
            <person name="Schwartz J.A."/>
            <person name="Shigenobu S."/>
            <person name="Lundholm N."/>
            <person name="Nishiyama T."/>
            <person name="Yang H."/>
            <person name="Hasebe M."/>
            <person name="Li S."/>
            <person name="Pierce S.K."/>
            <person name="Wang J."/>
        </authorList>
    </citation>
    <scope>NUCLEOTIDE SEQUENCE [LARGE SCALE GENOMIC DNA]</scope>
    <source>
        <strain evidence="1">EC2010</strain>
        <tissue evidence="1">Whole organism of an adult</tissue>
    </source>
</reference>
<gene>
    <name evidence="1" type="ORF">EGW08_015684</name>
</gene>
<organism evidence="1 2">
    <name type="scientific">Elysia chlorotica</name>
    <name type="common">Eastern emerald elysia</name>
    <name type="synonym">Sea slug</name>
    <dbReference type="NCBI Taxonomy" id="188477"/>
    <lineage>
        <taxon>Eukaryota</taxon>
        <taxon>Metazoa</taxon>
        <taxon>Spiralia</taxon>
        <taxon>Lophotrochozoa</taxon>
        <taxon>Mollusca</taxon>
        <taxon>Gastropoda</taxon>
        <taxon>Heterobranchia</taxon>
        <taxon>Euthyneura</taxon>
        <taxon>Panpulmonata</taxon>
        <taxon>Sacoglossa</taxon>
        <taxon>Placobranchoidea</taxon>
        <taxon>Plakobranchidae</taxon>
        <taxon>Elysia</taxon>
    </lineage>
</organism>
<dbReference type="AlphaFoldDB" id="A0A433T4W3"/>
<protein>
    <submittedName>
        <fullName evidence="1">Uncharacterized protein</fullName>
    </submittedName>
</protein>
<evidence type="ECO:0000313" key="2">
    <source>
        <dbReference type="Proteomes" id="UP000271974"/>
    </source>
</evidence>
<dbReference type="EMBL" id="RQTK01000653">
    <property type="protein sequence ID" value="RUS76552.1"/>
    <property type="molecule type" value="Genomic_DNA"/>
</dbReference>
<dbReference type="Proteomes" id="UP000271974">
    <property type="component" value="Unassembled WGS sequence"/>
</dbReference>
<sequence>MLPIRSLFIDKLFFITPPRSLRRVTPYPSPSLSIMGTMEELHDNYGKFYAQLLEFVGDFTNRLLPDAPRELQFVPVVADILPEDDPDFSTGDPDGVVQRALIIKQMTQLVLARARQFVQEGSYEWYDNHAGMLNIWLSLVSLSLATFQLADQENTEYLDTGIGAICTGFKSYRAIDVDKLRALQDVLIASA</sequence>
<accession>A0A433T4W3</accession>
<evidence type="ECO:0000313" key="1">
    <source>
        <dbReference type="EMBL" id="RUS76552.1"/>
    </source>
</evidence>